<evidence type="ECO:0000256" key="5">
    <source>
        <dbReference type="ARBA" id="ARBA00022801"/>
    </source>
</evidence>
<reference evidence="8 9" key="1">
    <citation type="submission" date="2022-04" db="EMBL/GenBank/DDBJ databases">
        <title>Positive selection, recombination, and allopatry shape intraspecific diversity of widespread and dominant cyanobacteria.</title>
        <authorList>
            <person name="Wei J."/>
            <person name="Shu W."/>
            <person name="Hu C."/>
        </authorList>
    </citation>
    <scope>NUCLEOTIDE SEQUENCE [LARGE SCALE GENOMIC DNA]</scope>
    <source>
        <strain evidence="8 9">GB2-A4</strain>
    </source>
</reference>
<evidence type="ECO:0000313" key="8">
    <source>
        <dbReference type="EMBL" id="MEP0821099.1"/>
    </source>
</evidence>
<evidence type="ECO:0000256" key="1">
    <source>
        <dbReference type="ARBA" id="ARBA00006620"/>
    </source>
</evidence>
<dbReference type="Pfam" id="PF07927">
    <property type="entry name" value="HicA_toxin"/>
    <property type="match status" value="1"/>
</dbReference>
<proteinExistence type="inferred from homology"/>
<gene>
    <name evidence="8" type="ORF">NC998_29070</name>
</gene>
<dbReference type="RefSeq" id="WP_190435284.1">
    <property type="nucleotide sequence ID" value="NZ_JAMPKM010000070.1"/>
</dbReference>
<name>A0ABV0JH27_9CYAN</name>
<keyword evidence="7" id="KW-0346">Stress response</keyword>
<dbReference type="InterPro" id="IPR038570">
    <property type="entry name" value="HicA_sf"/>
</dbReference>
<protein>
    <submittedName>
        <fullName evidence="8">Type II toxin-antitoxin system HicA family toxin</fullName>
    </submittedName>
</protein>
<keyword evidence="6" id="KW-0694">RNA-binding</keyword>
<evidence type="ECO:0000256" key="3">
    <source>
        <dbReference type="ARBA" id="ARBA00022722"/>
    </source>
</evidence>
<keyword evidence="3" id="KW-0540">Nuclease</keyword>
<keyword evidence="2" id="KW-1277">Toxin-antitoxin system</keyword>
<organism evidence="8 9">
    <name type="scientific">Trichocoleus desertorum GB2-A4</name>
    <dbReference type="NCBI Taxonomy" id="2933944"/>
    <lineage>
        <taxon>Bacteria</taxon>
        <taxon>Bacillati</taxon>
        <taxon>Cyanobacteriota</taxon>
        <taxon>Cyanophyceae</taxon>
        <taxon>Leptolyngbyales</taxon>
        <taxon>Trichocoleusaceae</taxon>
        <taxon>Trichocoleus</taxon>
    </lineage>
</organism>
<evidence type="ECO:0000256" key="4">
    <source>
        <dbReference type="ARBA" id="ARBA00022759"/>
    </source>
</evidence>
<comment type="similarity">
    <text evidence="1">Belongs to the HicA mRNA interferase family.</text>
</comment>
<evidence type="ECO:0000256" key="6">
    <source>
        <dbReference type="ARBA" id="ARBA00022884"/>
    </source>
</evidence>
<accession>A0ABV0JH27</accession>
<evidence type="ECO:0000313" key="9">
    <source>
        <dbReference type="Proteomes" id="UP001464891"/>
    </source>
</evidence>
<evidence type="ECO:0000256" key="7">
    <source>
        <dbReference type="ARBA" id="ARBA00023016"/>
    </source>
</evidence>
<comment type="caution">
    <text evidence="8">The sequence shown here is derived from an EMBL/GenBank/DDBJ whole genome shotgun (WGS) entry which is preliminary data.</text>
</comment>
<dbReference type="EMBL" id="JAMPKM010000070">
    <property type="protein sequence ID" value="MEP0821099.1"/>
    <property type="molecule type" value="Genomic_DNA"/>
</dbReference>
<sequence>MKVREVIKHLVVKGWYHVATKGSHRQFKHPHLPGKVTVSGKLSDDVPIGTLHSILLQSSIERWSRERDATLLNQNLGEKRKGQRANK</sequence>
<dbReference type="InterPro" id="IPR012933">
    <property type="entry name" value="HicA_mRNA_interferase"/>
</dbReference>
<keyword evidence="4" id="KW-0255">Endonuclease</keyword>
<dbReference type="Gene3D" id="3.30.920.30">
    <property type="entry name" value="Hypothetical protein"/>
    <property type="match status" value="1"/>
</dbReference>
<evidence type="ECO:0000256" key="2">
    <source>
        <dbReference type="ARBA" id="ARBA00022649"/>
    </source>
</evidence>
<dbReference type="SUPFAM" id="SSF54786">
    <property type="entry name" value="YcfA/nrd intein domain"/>
    <property type="match status" value="1"/>
</dbReference>
<dbReference type="Proteomes" id="UP001464891">
    <property type="component" value="Unassembled WGS sequence"/>
</dbReference>
<keyword evidence="9" id="KW-1185">Reference proteome</keyword>
<keyword evidence="5" id="KW-0378">Hydrolase</keyword>